<dbReference type="GO" id="GO:0005730">
    <property type="term" value="C:nucleolus"/>
    <property type="evidence" value="ECO:0000318"/>
    <property type="project" value="GO_Central"/>
</dbReference>
<dbReference type="InterPro" id="IPR016903">
    <property type="entry name" value="Nucleolar_cplx-assoc_3"/>
</dbReference>
<evidence type="ECO:0000256" key="3">
    <source>
        <dbReference type="ARBA" id="ARBA00023054"/>
    </source>
</evidence>
<dbReference type="EMBL" id="DS985267">
    <property type="protein sequence ID" value="EDV19705.1"/>
    <property type="molecule type" value="Genomic_DNA"/>
</dbReference>
<protein>
    <recommendedName>
        <fullName evidence="6">NOC3-like protein</fullName>
    </recommendedName>
    <alternativeName>
        <fullName evidence="5">Nucleolar complex-associated protein 3-like protein</fullName>
    </alternativeName>
</protein>
<name>B3SBW8_TRIAD</name>
<dbReference type="KEGG" id="tad:TRIADDRAFT_61763"/>
<feature type="compositionally biased region" description="Basic and acidic residues" evidence="7">
    <location>
        <begin position="17"/>
        <end position="27"/>
    </location>
</feature>
<comment type="similarity">
    <text evidence="2">Belongs to the CBF/MAK21 family.</text>
</comment>
<sequence length="682" mass="79306">MSNHFTVEASNQLGCSKEIDHNSREGKNNYNHSNASKFKNYRKRKMHEVEESHVRYLLPIKRHGKVIQQRAVIKGVKERFSDSGEKGTVGKMESREIDAPNEHTEEDVDCIAQLYVRRQQKLSQKKNTIAQFACAIIENPEQNLDSLEVLRKMCKEDDTDITVTIRKLAMVSTTEVFKDIVPSYRIRVSSEKEQITRISKDVKRLRFYETRLLKNYQQFLSTLEGFVTDYKPEGKSFDVKSQIESSFLSMEKMVNSNDLDISKCSYDALNALYKNDVQGEISLEGVRVTSKMVKSKNFNIKEKVLDTFLFLRFSHERLHKYTVEEVSVKEKRVIRKHEKRQNFRKERKLRSDARKLQQDLFAVEGGEDEEKRAKIETEILGCMFSIYFQVLKSDSKLKLLLSVLKGIAKFAHLISIDYFEDLMTLLGHLLDTQTLNKNQQIACVLTAFKILTGRANDLLFSGEALSIDPRRFYGSMYNILLKLPLNGYKNDFLLLIECLELMLCRKRNQVTVQRLFAYIKRLCTTSLLLFPNEAIPLQSLIGTLLQIHPKTEQLLESDGTTWKLFLPHVEKWEPCDANITVLWELALLKVHYHPTLSTYSRYLSRGASLIGQDSSDQSLSRNNPVLLYEMFNNRGYHPTFPKEKRCHFKKEYQDSNVTFDGIQYTQTDLLKLLNNIYDDESM</sequence>
<evidence type="ECO:0000256" key="1">
    <source>
        <dbReference type="ARBA" id="ARBA00004604"/>
    </source>
</evidence>
<evidence type="ECO:0000256" key="6">
    <source>
        <dbReference type="ARBA" id="ARBA00032937"/>
    </source>
</evidence>
<dbReference type="OrthoDB" id="10263597at2759"/>
<dbReference type="InterPro" id="IPR011501">
    <property type="entry name" value="Noc3_N"/>
</dbReference>
<feature type="region of interest" description="Disordered" evidence="7">
    <location>
        <begin position="16"/>
        <end position="36"/>
    </location>
</feature>
<dbReference type="OMA" id="HYCPQVR"/>
<evidence type="ECO:0000256" key="5">
    <source>
        <dbReference type="ARBA" id="ARBA00032701"/>
    </source>
</evidence>
<feature type="domain" description="CCAAT-binding factor" evidence="8">
    <location>
        <begin position="441"/>
        <end position="599"/>
    </location>
</feature>
<dbReference type="eggNOG" id="KOG2153">
    <property type="taxonomic scope" value="Eukaryota"/>
</dbReference>
<dbReference type="GO" id="GO:0006270">
    <property type="term" value="P:DNA replication initiation"/>
    <property type="evidence" value="ECO:0000318"/>
    <property type="project" value="GO_Central"/>
</dbReference>
<evidence type="ECO:0000313" key="10">
    <source>
        <dbReference type="EMBL" id="EDV19705.1"/>
    </source>
</evidence>
<keyword evidence="11" id="KW-1185">Reference proteome</keyword>
<dbReference type="InParanoid" id="B3SBW8"/>
<feature type="domain" description="Nucleolar complex-associated protein 3 N-terminal" evidence="9">
    <location>
        <begin position="124"/>
        <end position="219"/>
    </location>
</feature>
<dbReference type="PANTHER" id="PTHR14428:SF5">
    <property type="entry name" value="NUCLEOLAR COMPLEX PROTEIN 3 HOMOLOG"/>
    <property type="match status" value="1"/>
</dbReference>
<keyword evidence="4" id="KW-0539">Nucleus</keyword>
<dbReference type="PANTHER" id="PTHR14428">
    <property type="entry name" value="NUCLEOLAR COMPLEX PROTEIN 3"/>
    <property type="match status" value="1"/>
</dbReference>
<dbReference type="InterPro" id="IPR005612">
    <property type="entry name" value="CCAAT-binding_factor"/>
</dbReference>
<evidence type="ECO:0000256" key="4">
    <source>
        <dbReference type="ARBA" id="ARBA00023242"/>
    </source>
</evidence>
<evidence type="ECO:0000259" key="8">
    <source>
        <dbReference type="Pfam" id="PF03914"/>
    </source>
</evidence>
<dbReference type="FunCoup" id="B3SBW8">
    <property type="interactions" value="1954"/>
</dbReference>
<evidence type="ECO:0000256" key="2">
    <source>
        <dbReference type="ARBA" id="ARBA00007797"/>
    </source>
</evidence>
<accession>B3SBW8</accession>
<dbReference type="Pfam" id="PF03914">
    <property type="entry name" value="CBF"/>
    <property type="match status" value="1"/>
</dbReference>
<dbReference type="GO" id="GO:0003682">
    <property type="term" value="F:chromatin binding"/>
    <property type="evidence" value="ECO:0000318"/>
    <property type="project" value="GO_Central"/>
</dbReference>
<gene>
    <name evidence="10" type="ORF">TRIADDRAFT_61763</name>
</gene>
<organism evidence="10 11">
    <name type="scientific">Trichoplax adhaerens</name>
    <name type="common">Trichoplax reptans</name>
    <dbReference type="NCBI Taxonomy" id="10228"/>
    <lineage>
        <taxon>Eukaryota</taxon>
        <taxon>Metazoa</taxon>
        <taxon>Placozoa</taxon>
        <taxon>Uniplacotomia</taxon>
        <taxon>Trichoplacea</taxon>
        <taxon>Trichoplacidae</taxon>
        <taxon>Trichoplax</taxon>
    </lineage>
</organism>
<dbReference type="CTD" id="6758983"/>
<dbReference type="HOGENOM" id="CLU_012441_2_1_1"/>
<dbReference type="STRING" id="10228.B3SBW8"/>
<dbReference type="Proteomes" id="UP000009022">
    <property type="component" value="Unassembled WGS sequence"/>
</dbReference>
<evidence type="ECO:0000256" key="7">
    <source>
        <dbReference type="SAM" id="MobiDB-lite"/>
    </source>
</evidence>
<evidence type="ECO:0000313" key="11">
    <source>
        <dbReference type="Proteomes" id="UP000009022"/>
    </source>
</evidence>
<dbReference type="AlphaFoldDB" id="B3SBW8"/>
<dbReference type="PhylomeDB" id="B3SBW8"/>
<dbReference type="GeneID" id="6758983"/>
<comment type="subcellular location">
    <subcellularLocation>
        <location evidence="1">Nucleus</location>
        <location evidence="1">Nucleolus</location>
    </subcellularLocation>
</comment>
<dbReference type="Pfam" id="PF07540">
    <property type="entry name" value="NOC3p"/>
    <property type="match status" value="1"/>
</dbReference>
<proteinExistence type="inferred from homology"/>
<dbReference type="RefSeq" id="XP_002117729.1">
    <property type="nucleotide sequence ID" value="XM_002117693.1"/>
</dbReference>
<keyword evidence="3" id="KW-0175">Coiled coil</keyword>
<evidence type="ECO:0000259" key="9">
    <source>
        <dbReference type="Pfam" id="PF07540"/>
    </source>
</evidence>
<reference evidence="10 11" key="1">
    <citation type="journal article" date="2008" name="Nature">
        <title>The Trichoplax genome and the nature of placozoans.</title>
        <authorList>
            <person name="Srivastava M."/>
            <person name="Begovic E."/>
            <person name="Chapman J."/>
            <person name="Putnam N.H."/>
            <person name="Hellsten U."/>
            <person name="Kawashima T."/>
            <person name="Kuo A."/>
            <person name="Mitros T."/>
            <person name="Salamov A."/>
            <person name="Carpenter M.L."/>
            <person name="Signorovitch A.Y."/>
            <person name="Moreno M.A."/>
            <person name="Kamm K."/>
            <person name="Grimwood J."/>
            <person name="Schmutz J."/>
            <person name="Shapiro H."/>
            <person name="Grigoriev I.V."/>
            <person name="Buss L.W."/>
            <person name="Schierwater B."/>
            <person name="Dellaporta S.L."/>
            <person name="Rokhsar D.S."/>
        </authorList>
    </citation>
    <scope>NUCLEOTIDE SEQUENCE [LARGE SCALE GENOMIC DNA]</scope>
    <source>
        <strain evidence="10 11">Grell-BS-1999</strain>
    </source>
</reference>